<dbReference type="EMBL" id="JHEG02000036">
    <property type="protein sequence ID" value="KIE12520.1"/>
    <property type="molecule type" value="Genomic_DNA"/>
</dbReference>
<proteinExistence type="predicted"/>
<gene>
    <name evidence="1" type="ORF">DA73_0209360</name>
</gene>
<organism evidence="1">
    <name type="scientific">Tolypothrix bouteillei VB521301</name>
    <dbReference type="NCBI Taxonomy" id="1479485"/>
    <lineage>
        <taxon>Bacteria</taxon>
        <taxon>Bacillati</taxon>
        <taxon>Cyanobacteriota</taxon>
        <taxon>Cyanophyceae</taxon>
        <taxon>Nostocales</taxon>
        <taxon>Tolypothrichaceae</taxon>
        <taxon>Tolypothrix</taxon>
    </lineage>
</organism>
<dbReference type="AlphaFoldDB" id="A0A0C1RKR2"/>
<evidence type="ECO:0000313" key="1">
    <source>
        <dbReference type="EMBL" id="KIE12520.1"/>
    </source>
</evidence>
<reference evidence="1" key="1">
    <citation type="journal article" date="2015" name="Genome Announc.">
        <title>Draft Genome Sequence of Tolypothrix boutellei Strain VB521301.</title>
        <authorList>
            <person name="Chandrababunaidu M.M."/>
            <person name="Singh D."/>
            <person name="Sen D."/>
            <person name="Bhan S."/>
            <person name="Das S."/>
            <person name="Gupta A."/>
            <person name="Adhikary S.P."/>
            <person name="Tripathy S."/>
        </authorList>
    </citation>
    <scope>NUCLEOTIDE SEQUENCE</scope>
    <source>
        <strain evidence="1">VB521301</strain>
    </source>
</reference>
<accession>A0A0C1RKR2</accession>
<name>A0A0C1RKR2_9CYAN</name>
<sequence>MTNRTYLTMLEPWTVVRWLAPTDRTVLARFRSRSDAEGYLIVLRRLMPEANLQVVFDAEQNKIH</sequence>
<comment type="caution">
    <text evidence="1">The sequence shown here is derived from an EMBL/GenBank/DDBJ whole genome shotgun (WGS) entry which is preliminary data.</text>
</comment>
<dbReference type="OrthoDB" id="489126at2"/>
<protein>
    <submittedName>
        <fullName evidence="1">Uncharacterized protein</fullName>
    </submittedName>
</protein>